<name>A0A3M7SS60_BRAPC</name>
<accession>A0A3M7SS60</accession>
<reference evidence="1 2" key="1">
    <citation type="journal article" date="2018" name="Sci. Rep.">
        <title>Genomic signatures of local adaptation to the degree of environmental predictability in rotifers.</title>
        <authorList>
            <person name="Franch-Gras L."/>
            <person name="Hahn C."/>
            <person name="Garcia-Roger E.M."/>
            <person name="Carmona M.J."/>
            <person name="Serra M."/>
            <person name="Gomez A."/>
        </authorList>
    </citation>
    <scope>NUCLEOTIDE SEQUENCE [LARGE SCALE GENOMIC DNA]</scope>
    <source>
        <strain evidence="1">HYR1</strain>
    </source>
</reference>
<dbReference type="EMBL" id="REGN01000860">
    <property type="protein sequence ID" value="RNA38535.1"/>
    <property type="molecule type" value="Genomic_DNA"/>
</dbReference>
<dbReference type="Proteomes" id="UP000276133">
    <property type="component" value="Unassembled WGS sequence"/>
</dbReference>
<keyword evidence="2" id="KW-1185">Reference proteome</keyword>
<organism evidence="1 2">
    <name type="scientific">Brachionus plicatilis</name>
    <name type="common">Marine rotifer</name>
    <name type="synonym">Brachionus muelleri</name>
    <dbReference type="NCBI Taxonomy" id="10195"/>
    <lineage>
        <taxon>Eukaryota</taxon>
        <taxon>Metazoa</taxon>
        <taxon>Spiralia</taxon>
        <taxon>Gnathifera</taxon>
        <taxon>Rotifera</taxon>
        <taxon>Eurotatoria</taxon>
        <taxon>Monogononta</taxon>
        <taxon>Pseudotrocha</taxon>
        <taxon>Ploima</taxon>
        <taxon>Brachionidae</taxon>
        <taxon>Brachionus</taxon>
    </lineage>
</organism>
<dbReference type="AlphaFoldDB" id="A0A3M7SS60"/>
<comment type="caution">
    <text evidence="1">The sequence shown here is derived from an EMBL/GenBank/DDBJ whole genome shotgun (WGS) entry which is preliminary data.</text>
</comment>
<evidence type="ECO:0000313" key="2">
    <source>
        <dbReference type="Proteomes" id="UP000276133"/>
    </source>
</evidence>
<protein>
    <submittedName>
        <fullName evidence="1">Uncharacterized protein</fullName>
    </submittedName>
</protein>
<evidence type="ECO:0000313" key="1">
    <source>
        <dbReference type="EMBL" id="RNA38535.1"/>
    </source>
</evidence>
<sequence>MGRLLRNLLIEDWLYYIRRLSKTVIKGNSLSQYCFHSDNNQVSIPDFECLKKSNLEFLCQQHHIDNLLVGFSLCMFFNVLTISTNNGRIIRFTRPKFQLVSHSAVSFSAFFVRIPKSNRLVRFSSLRAQYALM</sequence>
<gene>
    <name evidence="1" type="ORF">BpHYR1_016953</name>
</gene>
<proteinExistence type="predicted"/>